<dbReference type="EMBL" id="JBHUFB010000005">
    <property type="protein sequence ID" value="MFD1811150.1"/>
    <property type="molecule type" value="Genomic_DNA"/>
</dbReference>
<dbReference type="Proteomes" id="UP001597286">
    <property type="component" value="Unassembled WGS sequence"/>
</dbReference>
<evidence type="ECO:0000313" key="2">
    <source>
        <dbReference type="EMBL" id="MFD1811150.1"/>
    </source>
</evidence>
<keyword evidence="3" id="KW-1185">Reference proteome</keyword>
<feature type="domain" description="NAD-dependent epimerase/dehydratase" evidence="1">
    <location>
        <begin position="3"/>
        <end position="226"/>
    </location>
</feature>
<dbReference type="InterPro" id="IPR050177">
    <property type="entry name" value="Lipid_A_modif_metabolic_enz"/>
</dbReference>
<dbReference type="PANTHER" id="PTHR43245:SF52">
    <property type="entry name" value="NAD-DEPENDENT EPIMERASE_DEHYDRATASE"/>
    <property type="match status" value="1"/>
</dbReference>
<dbReference type="CDD" id="cd05240">
    <property type="entry name" value="UDP_G4E_3_SDR_e"/>
    <property type="match status" value="1"/>
</dbReference>
<comment type="caution">
    <text evidence="2">The sequence shown here is derived from an EMBL/GenBank/DDBJ whole genome shotgun (WGS) entry which is preliminary data.</text>
</comment>
<protein>
    <submittedName>
        <fullName evidence="2">SDR family oxidoreductase</fullName>
    </submittedName>
</protein>
<gene>
    <name evidence="2" type="ORF">ACFSJG_02880</name>
</gene>
<dbReference type="SUPFAM" id="SSF51735">
    <property type="entry name" value="NAD(P)-binding Rossmann-fold domains"/>
    <property type="match status" value="1"/>
</dbReference>
<dbReference type="InterPro" id="IPR001509">
    <property type="entry name" value="Epimerase_deHydtase"/>
</dbReference>
<sequence length="323" mass="35100">MTVMVTGGSGFLGRSVVRGLRGANQRVVSVDLRAPSDPLDGVTYAVGDVCDPASMSAVLADHDVETVVHLASIVNPGRSTTPEQEYRVDVEGSRTVLGACVAHGVRRIVVSSSGAAYGYHDDNPSWITEDTPLRGNDTFPYSRHKRLVEEMLAEYRRDHPALEQTIFRIGTILGADVDNQITALFEKDRLLKIAGSDSPFVFVWDQDVASAMVQACLGSRTGIFNVAGDGAMTVDEIADALGKRTRTVPPGLVRLGLRVGHALKLTVHGPEQVKFLQYRPVLDNNRLKCVFGYTPRYTTREAFAAWQSARSAPTSGDRSRSRA</sequence>
<dbReference type="RefSeq" id="WP_378483706.1">
    <property type="nucleotide sequence ID" value="NZ_JBHUFB010000005.1"/>
</dbReference>
<dbReference type="Pfam" id="PF01370">
    <property type="entry name" value="Epimerase"/>
    <property type="match status" value="1"/>
</dbReference>
<dbReference type="InterPro" id="IPR036291">
    <property type="entry name" value="NAD(P)-bd_dom_sf"/>
</dbReference>
<proteinExistence type="predicted"/>
<accession>A0ABW4P2D2</accession>
<organism evidence="2 3">
    <name type="scientific">Rhodococcus gannanensis</name>
    <dbReference type="NCBI Taxonomy" id="1960308"/>
    <lineage>
        <taxon>Bacteria</taxon>
        <taxon>Bacillati</taxon>
        <taxon>Actinomycetota</taxon>
        <taxon>Actinomycetes</taxon>
        <taxon>Mycobacteriales</taxon>
        <taxon>Nocardiaceae</taxon>
        <taxon>Rhodococcus</taxon>
    </lineage>
</organism>
<reference evidence="3" key="1">
    <citation type="journal article" date="2019" name="Int. J. Syst. Evol. Microbiol.">
        <title>The Global Catalogue of Microorganisms (GCM) 10K type strain sequencing project: providing services to taxonomists for standard genome sequencing and annotation.</title>
        <authorList>
            <consortium name="The Broad Institute Genomics Platform"/>
            <consortium name="The Broad Institute Genome Sequencing Center for Infectious Disease"/>
            <person name="Wu L."/>
            <person name="Ma J."/>
        </authorList>
    </citation>
    <scope>NUCLEOTIDE SEQUENCE [LARGE SCALE GENOMIC DNA]</scope>
    <source>
        <strain evidence="3">DT72</strain>
    </source>
</reference>
<evidence type="ECO:0000313" key="3">
    <source>
        <dbReference type="Proteomes" id="UP001597286"/>
    </source>
</evidence>
<dbReference type="Gene3D" id="3.40.50.720">
    <property type="entry name" value="NAD(P)-binding Rossmann-like Domain"/>
    <property type="match status" value="1"/>
</dbReference>
<dbReference type="PANTHER" id="PTHR43245">
    <property type="entry name" value="BIFUNCTIONAL POLYMYXIN RESISTANCE PROTEIN ARNA"/>
    <property type="match status" value="1"/>
</dbReference>
<name>A0ABW4P2D2_9NOCA</name>
<evidence type="ECO:0000259" key="1">
    <source>
        <dbReference type="Pfam" id="PF01370"/>
    </source>
</evidence>